<keyword evidence="6" id="KW-1185">Reference proteome</keyword>
<keyword evidence="1" id="KW-0479">Metal-binding</keyword>
<feature type="transmembrane region" description="Helical" evidence="3">
    <location>
        <begin position="6"/>
        <end position="24"/>
    </location>
</feature>
<evidence type="ECO:0000256" key="1">
    <source>
        <dbReference type="ARBA" id="ARBA00022723"/>
    </source>
</evidence>
<proteinExistence type="predicted"/>
<dbReference type="Pfam" id="PF00149">
    <property type="entry name" value="Metallophos"/>
    <property type="match status" value="1"/>
</dbReference>
<dbReference type="InterPro" id="IPR051158">
    <property type="entry name" value="Metallophosphoesterase_sf"/>
</dbReference>
<keyword evidence="3" id="KW-0472">Membrane</keyword>
<dbReference type="PANTHER" id="PTHR31302:SF31">
    <property type="entry name" value="PHOSPHODIESTERASE YAEI"/>
    <property type="match status" value="1"/>
</dbReference>
<dbReference type="InterPro" id="IPR029052">
    <property type="entry name" value="Metallo-depent_PP-like"/>
</dbReference>
<evidence type="ECO:0000256" key="3">
    <source>
        <dbReference type="SAM" id="Phobius"/>
    </source>
</evidence>
<reference evidence="6" key="1">
    <citation type="journal article" date="2019" name="Int. J. Syst. Evol. Microbiol.">
        <title>The Global Catalogue of Microorganisms (GCM) 10K type strain sequencing project: providing services to taxonomists for standard genome sequencing and annotation.</title>
        <authorList>
            <consortium name="The Broad Institute Genomics Platform"/>
            <consortium name="The Broad Institute Genome Sequencing Center for Infectious Disease"/>
            <person name="Wu L."/>
            <person name="Ma J."/>
        </authorList>
    </citation>
    <scope>NUCLEOTIDE SEQUENCE [LARGE SCALE GENOMIC DNA]</scope>
    <source>
        <strain evidence="6">CGMCC 1.12286</strain>
    </source>
</reference>
<evidence type="ECO:0000313" key="5">
    <source>
        <dbReference type="EMBL" id="MFD1673724.1"/>
    </source>
</evidence>
<dbReference type="RefSeq" id="WP_377941218.1">
    <property type="nucleotide sequence ID" value="NZ_JBHUCX010000013.1"/>
</dbReference>
<dbReference type="Gene3D" id="3.60.21.10">
    <property type="match status" value="1"/>
</dbReference>
<dbReference type="SUPFAM" id="SSF56300">
    <property type="entry name" value="Metallo-dependent phosphatases"/>
    <property type="match status" value="1"/>
</dbReference>
<evidence type="ECO:0000259" key="4">
    <source>
        <dbReference type="Pfam" id="PF00149"/>
    </source>
</evidence>
<name>A0ABW4JBJ5_9BACL</name>
<evidence type="ECO:0000313" key="6">
    <source>
        <dbReference type="Proteomes" id="UP001597079"/>
    </source>
</evidence>
<dbReference type="EMBL" id="JBHUCX010000013">
    <property type="protein sequence ID" value="MFD1673724.1"/>
    <property type="molecule type" value="Genomic_DNA"/>
</dbReference>
<gene>
    <name evidence="5" type="ORF">ACFSB2_03250</name>
</gene>
<accession>A0ABW4JBJ5</accession>
<keyword evidence="3" id="KW-1133">Transmembrane helix</keyword>
<sequence>MYVTWIVIGLCLLLAVFYLTAVLPTRWLKVERVRIPLGTGLKILQISDLHVERNRIRPSALAAVIQREHPNFICLTGDYLDKDSSFVLLAPFLKMIQSTQVPAYAVLGNHDYFLPQPSKLKRLLNEFGITVLVNQTARLDKINLVGIDDFDSDHSDEAAAFQAVEKGKPIVVMTHDPTITLYMKQRFDYLFAGHLHGKQFNIPFLFQLKNMGPLAASGVYKGVHQNELGTFYISKGVGQSGYNFRFLVRSEVTVHEL</sequence>
<comment type="caution">
    <text evidence="5">The sequence shown here is derived from an EMBL/GenBank/DDBJ whole genome shotgun (WGS) entry which is preliminary data.</text>
</comment>
<feature type="domain" description="Calcineurin-like phosphoesterase" evidence="4">
    <location>
        <begin position="41"/>
        <end position="197"/>
    </location>
</feature>
<dbReference type="PANTHER" id="PTHR31302">
    <property type="entry name" value="TRANSMEMBRANE PROTEIN WITH METALLOPHOSPHOESTERASE DOMAIN-RELATED"/>
    <property type="match status" value="1"/>
</dbReference>
<keyword evidence="2" id="KW-0378">Hydrolase</keyword>
<evidence type="ECO:0000256" key="2">
    <source>
        <dbReference type="ARBA" id="ARBA00022801"/>
    </source>
</evidence>
<dbReference type="InterPro" id="IPR004843">
    <property type="entry name" value="Calcineurin-like_PHP"/>
</dbReference>
<dbReference type="Proteomes" id="UP001597079">
    <property type="component" value="Unassembled WGS sequence"/>
</dbReference>
<protein>
    <submittedName>
        <fullName evidence="5">Metallophosphoesterase</fullName>
    </submittedName>
</protein>
<organism evidence="5 6">
    <name type="scientific">Alicyclobacillus fodiniaquatilis</name>
    <dbReference type="NCBI Taxonomy" id="1661150"/>
    <lineage>
        <taxon>Bacteria</taxon>
        <taxon>Bacillati</taxon>
        <taxon>Bacillota</taxon>
        <taxon>Bacilli</taxon>
        <taxon>Bacillales</taxon>
        <taxon>Alicyclobacillaceae</taxon>
        <taxon>Alicyclobacillus</taxon>
    </lineage>
</organism>
<keyword evidence="3" id="KW-0812">Transmembrane</keyword>